<feature type="coiled-coil region" evidence="1">
    <location>
        <begin position="13"/>
        <end position="65"/>
    </location>
</feature>
<organism evidence="2 3">
    <name type="scientific">bacterium (Candidatus Ratteibacteria) CG01_land_8_20_14_3_00_40_19</name>
    <dbReference type="NCBI Taxonomy" id="2014290"/>
    <lineage>
        <taxon>Bacteria</taxon>
        <taxon>Candidatus Ratteibacteria</taxon>
    </lineage>
</organism>
<protein>
    <submittedName>
        <fullName evidence="2">Uncharacterized protein</fullName>
    </submittedName>
</protein>
<comment type="caution">
    <text evidence="2">The sequence shown here is derived from an EMBL/GenBank/DDBJ whole genome shotgun (WGS) entry which is preliminary data.</text>
</comment>
<dbReference type="Proteomes" id="UP000228886">
    <property type="component" value="Unassembled WGS sequence"/>
</dbReference>
<gene>
    <name evidence="2" type="ORF">COS11_05715</name>
</gene>
<dbReference type="AlphaFoldDB" id="A0A2M7E7T3"/>
<accession>A0A2M7E7T3</accession>
<evidence type="ECO:0000313" key="3">
    <source>
        <dbReference type="Proteomes" id="UP000228886"/>
    </source>
</evidence>
<sequence>MAAINEAYKNKDLETLKKYMKQAEREEKIAKETLEEKLTRLKEDYKIILGIIAKLRAELEDLKANETYKLKEKDDKAKKEGRDLLQELATSIKAEISENQMRLDELVAQYKKIIGSLAY</sequence>
<evidence type="ECO:0000256" key="1">
    <source>
        <dbReference type="SAM" id="Coils"/>
    </source>
</evidence>
<dbReference type="EMBL" id="PETL01000273">
    <property type="protein sequence ID" value="PIV63765.1"/>
    <property type="molecule type" value="Genomic_DNA"/>
</dbReference>
<proteinExistence type="predicted"/>
<name>A0A2M7E7T3_9BACT</name>
<evidence type="ECO:0000313" key="2">
    <source>
        <dbReference type="EMBL" id="PIV63765.1"/>
    </source>
</evidence>
<reference evidence="3" key="1">
    <citation type="submission" date="2017-09" db="EMBL/GenBank/DDBJ databases">
        <title>Depth-based differentiation of microbial function through sediment-hosted aquifers and enrichment of novel symbionts in the deep terrestrial subsurface.</title>
        <authorList>
            <person name="Probst A.J."/>
            <person name="Ladd B."/>
            <person name="Jarett J.K."/>
            <person name="Geller-Mcgrath D.E."/>
            <person name="Sieber C.M.K."/>
            <person name="Emerson J.B."/>
            <person name="Anantharaman K."/>
            <person name="Thomas B.C."/>
            <person name="Malmstrom R."/>
            <person name="Stieglmeier M."/>
            <person name="Klingl A."/>
            <person name="Woyke T."/>
            <person name="Ryan C.M."/>
            <person name="Banfield J.F."/>
        </authorList>
    </citation>
    <scope>NUCLEOTIDE SEQUENCE [LARGE SCALE GENOMIC DNA]</scope>
</reference>
<keyword evidence="1" id="KW-0175">Coiled coil</keyword>